<organism evidence="1 2">
    <name type="scientific">Lujinxingia litoralis</name>
    <dbReference type="NCBI Taxonomy" id="2211119"/>
    <lineage>
        <taxon>Bacteria</taxon>
        <taxon>Deltaproteobacteria</taxon>
        <taxon>Bradymonadales</taxon>
        <taxon>Lujinxingiaceae</taxon>
        <taxon>Lujinxingia</taxon>
    </lineage>
</organism>
<gene>
    <name evidence="1" type="ORF">DL240_11285</name>
</gene>
<evidence type="ECO:0000313" key="2">
    <source>
        <dbReference type="Proteomes" id="UP000249169"/>
    </source>
</evidence>
<evidence type="ECO:0000313" key="1">
    <source>
        <dbReference type="EMBL" id="RAL22423.1"/>
    </source>
</evidence>
<dbReference type="RefSeq" id="WP_111729995.1">
    <property type="nucleotide sequence ID" value="NZ_QHKO01000004.1"/>
</dbReference>
<sequence length="65" mass="7325">MNPYLHLILAILPLFRKDEGSALVRRQQLNDDANLPGKLVDERGPAVLESKWVGAVGWVFRLVMP</sequence>
<name>A0A328C9X2_9DELT</name>
<keyword evidence="2" id="KW-1185">Reference proteome</keyword>
<comment type="caution">
    <text evidence="1">The sequence shown here is derived from an EMBL/GenBank/DDBJ whole genome shotgun (WGS) entry which is preliminary data.</text>
</comment>
<protein>
    <submittedName>
        <fullName evidence="1">Uncharacterized protein</fullName>
    </submittedName>
</protein>
<accession>A0A328C9X2</accession>
<dbReference type="EMBL" id="QHKO01000004">
    <property type="protein sequence ID" value="RAL22423.1"/>
    <property type="molecule type" value="Genomic_DNA"/>
</dbReference>
<reference evidence="1 2" key="1">
    <citation type="submission" date="2018-05" db="EMBL/GenBank/DDBJ databases">
        <title>Lujinxingia marina gen. nov. sp. nov., a new facultative anaerobic member of the class Deltaproteobacteria, and proposal of Lujinxingaceae fam. nov.</title>
        <authorList>
            <person name="Li C.-M."/>
        </authorList>
    </citation>
    <scope>NUCLEOTIDE SEQUENCE [LARGE SCALE GENOMIC DNA]</scope>
    <source>
        <strain evidence="1 2">B210</strain>
    </source>
</reference>
<dbReference type="AlphaFoldDB" id="A0A328C9X2"/>
<dbReference type="Proteomes" id="UP000249169">
    <property type="component" value="Unassembled WGS sequence"/>
</dbReference>
<proteinExistence type="predicted"/>